<evidence type="ECO:0000256" key="11">
    <source>
        <dbReference type="ARBA" id="ARBA00078020"/>
    </source>
</evidence>
<dbReference type="PATRIC" id="fig|1705565.3.peg.4107"/>
<evidence type="ECO:0000256" key="9">
    <source>
        <dbReference type="ARBA" id="ARBA00076711"/>
    </source>
</evidence>
<comment type="function">
    <text evidence="6">Involved in sulfur transfer in the conversion of molybdopterin precursor Z to molybdopterin.</text>
</comment>
<comment type="subunit">
    <text evidence="7">Heterotetramer of 2 MoaD subunits and 2 MoaE subunits. Forms a stable heterotetrameric complex of 2 MoaD and 2 MoeB during adenylation of MoaD by MoeB. During catalysis MoaD shuttles between the two heterotetrameric complexes.</text>
</comment>
<dbReference type="InterPro" id="IPR044672">
    <property type="entry name" value="MOCS2A"/>
</dbReference>
<gene>
    <name evidence="13" type="ORF">AM231_10570</name>
</gene>
<evidence type="ECO:0000256" key="5">
    <source>
        <dbReference type="ARBA" id="ARBA00024247"/>
    </source>
</evidence>
<reference evidence="14" key="1">
    <citation type="submission" date="2015-08" db="EMBL/GenBank/DDBJ databases">
        <title>Genome sequencing project for genomic taxonomy and phylogenomics of Bacillus-like bacteria.</title>
        <authorList>
            <person name="Liu B."/>
            <person name="Wang J."/>
            <person name="Zhu Y."/>
            <person name="Liu G."/>
            <person name="Chen Q."/>
            <person name="Chen Z."/>
            <person name="Lan J."/>
            <person name="Che J."/>
            <person name="Ge C."/>
            <person name="Shi H."/>
            <person name="Pan Z."/>
            <person name="Liu X."/>
        </authorList>
    </citation>
    <scope>NUCLEOTIDE SEQUENCE [LARGE SCALE GENOMIC DNA]</scope>
    <source>
        <strain evidence="14">FJAT-22460</strain>
    </source>
</reference>
<sequence>MIQVYYFAGLRDAAGKAEETIDRAEWKVQELLDWVEEAYPAFRNKTVFVAVNEEYASREDVITSGDIVALIPPVSGG</sequence>
<evidence type="ECO:0000256" key="8">
    <source>
        <dbReference type="ARBA" id="ARBA00075076"/>
    </source>
</evidence>
<comment type="similarity">
    <text evidence="4">Belongs to the MoaD family.</text>
</comment>
<name>A0A0M1P672_9BACL</name>
<dbReference type="NCBIfam" id="TIGR01687">
    <property type="entry name" value="moaD_arch"/>
    <property type="match status" value="1"/>
</dbReference>
<dbReference type="UniPathway" id="UPA00344"/>
<accession>A0A0M1P672</accession>
<comment type="pathway">
    <text evidence="1">Cofactor biosynthesis; molybdopterin biosynthesis.</text>
</comment>
<dbReference type="GO" id="GO:0000166">
    <property type="term" value="F:nucleotide binding"/>
    <property type="evidence" value="ECO:0007669"/>
    <property type="project" value="UniProtKB-KW"/>
</dbReference>
<protein>
    <recommendedName>
        <fullName evidence="5">Molybdopterin synthase sulfur carrier subunit</fullName>
    </recommendedName>
    <alternativeName>
        <fullName evidence="11">MPT synthase subunit 1</fullName>
    </alternativeName>
    <alternativeName>
        <fullName evidence="8">Molybdenum cofactor biosynthesis protein D</fullName>
    </alternativeName>
    <alternativeName>
        <fullName evidence="10">Molybdopterin-converting factor small subunit</fullName>
    </alternativeName>
    <alternativeName>
        <fullName evidence="9">Molybdopterin-converting factor subunit 1</fullName>
    </alternativeName>
    <alternativeName>
        <fullName evidence="12">Sulfur carrier protein MoaD</fullName>
    </alternativeName>
</protein>
<dbReference type="SUPFAM" id="SSF54285">
    <property type="entry name" value="MoaD/ThiS"/>
    <property type="match status" value="1"/>
</dbReference>
<evidence type="ECO:0000256" key="2">
    <source>
        <dbReference type="ARBA" id="ARBA00022741"/>
    </source>
</evidence>
<evidence type="ECO:0000256" key="6">
    <source>
        <dbReference type="ARBA" id="ARBA00054425"/>
    </source>
</evidence>
<dbReference type="Gene3D" id="3.10.20.30">
    <property type="match status" value="1"/>
</dbReference>
<keyword evidence="14" id="KW-1185">Reference proteome</keyword>
<dbReference type="Proteomes" id="UP000036932">
    <property type="component" value="Unassembled WGS sequence"/>
</dbReference>
<organism evidence="13 14">
    <name type="scientific">Paenibacillus solani</name>
    <dbReference type="NCBI Taxonomy" id="1705565"/>
    <lineage>
        <taxon>Bacteria</taxon>
        <taxon>Bacillati</taxon>
        <taxon>Bacillota</taxon>
        <taxon>Bacilli</taxon>
        <taxon>Bacillales</taxon>
        <taxon>Paenibacillaceae</taxon>
        <taxon>Paenibacillus</taxon>
    </lineage>
</organism>
<dbReference type="AlphaFoldDB" id="A0A0M1P672"/>
<dbReference type="GO" id="GO:1990133">
    <property type="term" value="C:molybdopterin adenylyltransferase complex"/>
    <property type="evidence" value="ECO:0007669"/>
    <property type="project" value="TreeGrafter"/>
</dbReference>
<proteinExistence type="inferred from homology"/>
<evidence type="ECO:0000313" key="14">
    <source>
        <dbReference type="Proteomes" id="UP000036932"/>
    </source>
</evidence>
<dbReference type="PANTHER" id="PTHR33359">
    <property type="entry name" value="MOLYBDOPTERIN SYNTHASE SULFUR CARRIER SUBUNIT"/>
    <property type="match status" value="1"/>
</dbReference>
<dbReference type="EMBL" id="LIUT01000001">
    <property type="protein sequence ID" value="KOR89539.1"/>
    <property type="molecule type" value="Genomic_DNA"/>
</dbReference>
<dbReference type="OrthoDB" id="9801945at2"/>
<evidence type="ECO:0000313" key="13">
    <source>
        <dbReference type="EMBL" id="KOR89539.1"/>
    </source>
</evidence>
<dbReference type="FunFam" id="3.10.20.30:FF:000010">
    <property type="entry name" value="Molybdopterin synthase sulfur carrier subunit"/>
    <property type="match status" value="1"/>
</dbReference>
<evidence type="ECO:0000256" key="1">
    <source>
        <dbReference type="ARBA" id="ARBA00005046"/>
    </source>
</evidence>
<keyword evidence="2" id="KW-0547">Nucleotide-binding</keyword>
<evidence type="ECO:0000256" key="4">
    <source>
        <dbReference type="ARBA" id="ARBA00024200"/>
    </source>
</evidence>
<evidence type="ECO:0000256" key="7">
    <source>
        <dbReference type="ARBA" id="ARBA00063099"/>
    </source>
</evidence>
<evidence type="ECO:0000256" key="12">
    <source>
        <dbReference type="ARBA" id="ARBA00078992"/>
    </source>
</evidence>
<dbReference type="Pfam" id="PF02597">
    <property type="entry name" value="ThiS"/>
    <property type="match status" value="1"/>
</dbReference>
<dbReference type="NCBIfam" id="TIGR01682">
    <property type="entry name" value="moaD"/>
    <property type="match status" value="1"/>
</dbReference>
<dbReference type="CDD" id="cd00754">
    <property type="entry name" value="Ubl_MoaD"/>
    <property type="match status" value="1"/>
</dbReference>
<dbReference type="GO" id="GO:0006777">
    <property type="term" value="P:Mo-molybdopterin cofactor biosynthetic process"/>
    <property type="evidence" value="ECO:0007669"/>
    <property type="project" value="UniProtKB-KW"/>
</dbReference>
<evidence type="ECO:0000256" key="3">
    <source>
        <dbReference type="ARBA" id="ARBA00023150"/>
    </source>
</evidence>
<dbReference type="InterPro" id="IPR010038">
    <property type="entry name" value="MoaD_arc-typ"/>
</dbReference>
<keyword evidence="3" id="KW-0501">Molybdenum cofactor biosynthesis</keyword>
<dbReference type="PANTHER" id="PTHR33359:SF1">
    <property type="entry name" value="MOLYBDOPTERIN SYNTHASE SULFUR CARRIER SUBUNIT"/>
    <property type="match status" value="1"/>
</dbReference>
<comment type="caution">
    <text evidence="13">The sequence shown here is derived from an EMBL/GenBank/DDBJ whole genome shotgun (WGS) entry which is preliminary data.</text>
</comment>
<dbReference type="InterPro" id="IPR003749">
    <property type="entry name" value="ThiS/MoaD-like"/>
</dbReference>
<dbReference type="RefSeq" id="WP_053493135.1">
    <property type="nucleotide sequence ID" value="NZ_LIUT01000001.1"/>
</dbReference>
<evidence type="ECO:0000256" key="10">
    <source>
        <dbReference type="ARBA" id="ARBA00077809"/>
    </source>
</evidence>
<dbReference type="InterPro" id="IPR016155">
    <property type="entry name" value="Mopterin_synth/thiamin_S_b"/>
</dbReference>
<dbReference type="InterPro" id="IPR012675">
    <property type="entry name" value="Beta-grasp_dom_sf"/>
</dbReference>